<dbReference type="Pfam" id="PF12796">
    <property type="entry name" value="Ank_2"/>
    <property type="match status" value="2"/>
</dbReference>
<dbReference type="SMART" id="SM00248">
    <property type="entry name" value="ANK"/>
    <property type="match status" value="6"/>
</dbReference>
<accession>A0A6S6VE95</accession>
<dbReference type="SUPFAM" id="SSF48403">
    <property type="entry name" value="Ankyrin repeat"/>
    <property type="match status" value="1"/>
</dbReference>
<keyword evidence="2" id="KW-0677">Repeat</keyword>
<evidence type="ECO:0000313" key="4">
    <source>
        <dbReference type="EMBL" id="CAE7012534.1"/>
    </source>
</evidence>
<evidence type="ECO:0000256" key="2">
    <source>
        <dbReference type="ARBA" id="ARBA00022737"/>
    </source>
</evidence>
<dbReference type="PROSITE" id="PS50088">
    <property type="entry name" value="ANK_REPEAT"/>
    <property type="match status" value="3"/>
</dbReference>
<dbReference type="PANTHER" id="PTHR24161:SF85">
    <property type="entry name" value="PALMITOYLTRANSFERASE HIP14"/>
    <property type="match status" value="1"/>
</dbReference>
<name>A0A6S6VE95_9PLEO</name>
<organism evidence="4 5">
    <name type="scientific">Pyrenophora teres f. teres</name>
    <dbReference type="NCBI Taxonomy" id="97479"/>
    <lineage>
        <taxon>Eukaryota</taxon>
        <taxon>Fungi</taxon>
        <taxon>Dikarya</taxon>
        <taxon>Ascomycota</taxon>
        <taxon>Pezizomycotina</taxon>
        <taxon>Dothideomycetes</taxon>
        <taxon>Pleosporomycetidae</taxon>
        <taxon>Pleosporales</taxon>
        <taxon>Pleosporineae</taxon>
        <taxon>Pleosporaceae</taxon>
        <taxon>Pyrenophora</taxon>
    </lineage>
</organism>
<dbReference type="EMBL" id="HG992978">
    <property type="protein sequence ID" value="CAE7012534.1"/>
    <property type="molecule type" value="Genomic_DNA"/>
</dbReference>
<evidence type="ECO:0000256" key="1">
    <source>
        <dbReference type="ARBA" id="ARBA00012210"/>
    </source>
</evidence>
<gene>
    <name evidence="4" type="ORF">PTTW11_02370</name>
</gene>
<dbReference type="Gene3D" id="1.25.40.20">
    <property type="entry name" value="Ankyrin repeat-containing domain"/>
    <property type="match status" value="1"/>
</dbReference>
<evidence type="ECO:0000256" key="3">
    <source>
        <dbReference type="ARBA" id="ARBA00023043"/>
    </source>
</evidence>
<dbReference type="PROSITE" id="PS50297">
    <property type="entry name" value="ANK_REP_REGION"/>
    <property type="match status" value="3"/>
</dbReference>
<evidence type="ECO:0000313" key="5">
    <source>
        <dbReference type="Proteomes" id="UP000472372"/>
    </source>
</evidence>
<keyword evidence="3" id="KW-0040">ANK repeat</keyword>
<dbReference type="Proteomes" id="UP000472372">
    <property type="component" value="Chromosome 2"/>
</dbReference>
<protein>
    <recommendedName>
        <fullName evidence="1">protein S-acyltransferase</fullName>
        <ecNumber evidence="1">2.3.1.225</ecNumber>
    </recommendedName>
</protein>
<dbReference type="AlphaFoldDB" id="A0A6S6VE95"/>
<reference evidence="4" key="1">
    <citation type="submission" date="2021-02" db="EMBL/GenBank/DDBJ databases">
        <authorList>
            <person name="Syme A R."/>
            <person name="Syme A R."/>
            <person name="Moolhuijzen P."/>
        </authorList>
    </citation>
    <scope>NUCLEOTIDE SEQUENCE</scope>
    <source>
        <strain evidence="4">W1-1</strain>
    </source>
</reference>
<dbReference type="InterPro" id="IPR036770">
    <property type="entry name" value="Ankyrin_rpt-contain_sf"/>
</dbReference>
<dbReference type="InterPro" id="IPR002110">
    <property type="entry name" value="Ankyrin_rpt"/>
</dbReference>
<dbReference type="PANTHER" id="PTHR24161">
    <property type="entry name" value="ANK_REP_REGION DOMAIN-CONTAINING PROTEIN-RELATED"/>
    <property type="match status" value="1"/>
</dbReference>
<dbReference type="GO" id="GO:0019706">
    <property type="term" value="F:protein-cysteine S-palmitoyltransferase activity"/>
    <property type="evidence" value="ECO:0007669"/>
    <property type="project" value="UniProtKB-EC"/>
</dbReference>
<sequence length="264" mass="28818">MLDYVIYAKNNHLGSGGVKTPRVSCKIMEEYKAKYAIHEACREGQVSRVDSLLAANPKLANLRDPDDRLPIHWAVSYNHLPIVQSLVQLKSFDPDVTDGSGWTPLMMACSRKDAEQIVDLLLSKDADVNAKNNNGQTALHFCASKVNLDIARTLLSQKPPASARIKDKRGQLPLHRAAAVGSVPVMKALLDAKSPLNATDMDGMTALHHAMCEGHGDAALLLLTMGAEFDKQDNDGHVPLQLVPDAKTRKFILQAAEREGIDLL</sequence>
<proteinExistence type="predicted"/>
<dbReference type="EC" id="2.3.1.225" evidence="1"/>